<feature type="binding site" evidence="4">
    <location>
        <position position="91"/>
    </location>
    <ligand>
        <name>ATP</name>
        <dbReference type="ChEBI" id="CHEBI:30616"/>
    </ligand>
</feature>
<keyword evidence="3 4" id="KW-0067">ATP-binding</keyword>
<dbReference type="InterPro" id="IPR011761">
    <property type="entry name" value="ATP-grasp"/>
</dbReference>
<dbReference type="InterPro" id="IPR054350">
    <property type="entry name" value="PurT/PurK_preATP-grasp"/>
</dbReference>
<sequence>MRLFVLGGGQLALMMCWESQRIPVDFSVYDPDSSAPAYRCARRPADPLEEVERADAVTFEFENVDISLAERAERLGKLRPPLAYLRLKKSRLEERAFFDSIGVPTVPWRRAAGWEEALKIAESMRRAVVKVPTGGYDGKGQYVYPREAGAISRLEGELLVEEYVDIKREFSIVAVRAENGNVYFYPPAQNYYVHGILVWNIAPVKAPEEAYEYVHRILDRWKYVGVLAVEFFETSDGRILANEIAPRVHNTAHWTLETDASQFENHVKAVLGLPVREPKAIAPTAMVNILGVPIEKLPVAELERIGKIYWYYKKEARPRRKMGHVNITGGSLAEVASKARLALQLIYGRDFPRLVLRSYAASGSELASSAGGRQAVVTG</sequence>
<dbReference type="SUPFAM" id="SSF51246">
    <property type="entry name" value="Rudiment single hybrid motif"/>
    <property type="match status" value="1"/>
</dbReference>
<dbReference type="InterPro" id="IPR005875">
    <property type="entry name" value="PurK"/>
</dbReference>
<gene>
    <name evidence="4" type="primary">purK</name>
    <name evidence="6" type="ORF">HA333_04415</name>
</gene>
<evidence type="ECO:0000256" key="4">
    <source>
        <dbReference type="HAMAP-Rule" id="MF_01928"/>
    </source>
</evidence>
<dbReference type="UniPathway" id="UPA00074">
    <property type="reaction ID" value="UER00942"/>
</dbReference>
<dbReference type="RefSeq" id="WP_011007119.1">
    <property type="nucleotide sequence ID" value="NZ_DAIOPL010000024.1"/>
</dbReference>
<keyword evidence="1 4" id="KW-0547">Nucleotide-binding</keyword>
<dbReference type="GO" id="GO:0005524">
    <property type="term" value="F:ATP binding"/>
    <property type="evidence" value="ECO:0007669"/>
    <property type="project" value="UniProtKB-UniRule"/>
</dbReference>
<feature type="binding site" evidence="4">
    <location>
        <begin position="161"/>
        <end position="164"/>
    </location>
    <ligand>
        <name>ATP</name>
        <dbReference type="ChEBI" id="CHEBI:30616"/>
    </ligand>
</feature>
<accession>A0A832T0Z2</accession>
<reference evidence="6" key="1">
    <citation type="journal article" date="2020" name="bioRxiv">
        <title>A rank-normalized archaeal taxonomy based on genome phylogeny resolves widespread incomplete and uneven classifications.</title>
        <authorList>
            <person name="Rinke C."/>
            <person name="Chuvochina M."/>
            <person name="Mussig A.J."/>
            <person name="Chaumeil P.-A."/>
            <person name="Waite D.W."/>
            <person name="Whitman W.B."/>
            <person name="Parks D.H."/>
            <person name="Hugenholtz P."/>
        </authorList>
    </citation>
    <scope>NUCLEOTIDE SEQUENCE</scope>
    <source>
        <strain evidence="6">UBA8839</strain>
    </source>
</reference>
<feature type="binding site" evidence="4">
    <location>
        <begin position="135"/>
        <end position="141"/>
    </location>
    <ligand>
        <name>ATP</name>
        <dbReference type="ChEBI" id="CHEBI:30616"/>
    </ligand>
</feature>
<dbReference type="InterPro" id="IPR011054">
    <property type="entry name" value="Rudment_hybrid_motif"/>
</dbReference>
<dbReference type="Pfam" id="PF22660">
    <property type="entry name" value="RS_preATP-grasp-like"/>
    <property type="match status" value="1"/>
</dbReference>
<evidence type="ECO:0000259" key="5">
    <source>
        <dbReference type="PROSITE" id="PS50975"/>
    </source>
</evidence>
<dbReference type="Proteomes" id="UP000651120">
    <property type="component" value="Unassembled WGS sequence"/>
</dbReference>
<dbReference type="PANTHER" id="PTHR11609:SF5">
    <property type="entry name" value="PHOSPHORIBOSYLAMINOIMIDAZOLE CARBOXYLASE"/>
    <property type="match status" value="1"/>
</dbReference>
<keyword evidence="4" id="KW-0436">Ligase</keyword>
<dbReference type="PROSITE" id="PS50975">
    <property type="entry name" value="ATP_GRASP"/>
    <property type="match status" value="1"/>
</dbReference>
<evidence type="ECO:0000256" key="1">
    <source>
        <dbReference type="ARBA" id="ARBA00022741"/>
    </source>
</evidence>
<dbReference type="SUPFAM" id="SSF56059">
    <property type="entry name" value="Glutathione synthetase ATP-binding domain-like"/>
    <property type="match status" value="1"/>
</dbReference>
<evidence type="ECO:0000256" key="3">
    <source>
        <dbReference type="ARBA" id="ARBA00022840"/>
    </source>
</evidence>
<dbReference type="Gene3D" id="3.30.470.20">
    <property type="entry name" value="ATP-grasp fold, B domain"/>
    <property type="match status" value="1"/>
</dbReference>
<dbReference type="SUPFAM" id="SSF52440">
    <property type="entry name" value="PreATP-grasp domain"/>
    <property type="match status" value="1"/>
</dbReference>
<dbReference type="HAMAP" id="MF_01928">
    <property type="entry name" value="PurK"/>
    <property type="match status" value="1"/>
</dbReference>
<dbReference type="OMA" id="ITFDHEH"/>
<organism evidence="6 7">
    <name type="scientific">Pyrobaculum aerophilum</name>
    <dbReference type="NCBI Taxonomy" id="13773"/>
    <lineage>
        <taxon>Archaea</taxon>
        <taxon>Thermoproteota</taxon>
        <taxon>Thermoprotei</taxon>
        <taxon>Thermoproteales</taxon>
        <taxon>Thermoproteaceae</taxon>
        <taxon>Pyrobaculum</taxon>
    </lineage>
</organism>
<comment type="similarity">
    <text evidence="4">Belongs to the PurK/PurT family.</text>
</comment>
<dbReference type="PANTHER" id="PTHR11609">
    <property type="entry name" value="PURINE BIOSYNTHESIS PROTEIN 6/7, PUR6/7"/>
    <property type="match status" value="1"/>
</dbReference>
<comment type="subunit">
    <text evidence="4">Homodimer.</text>
</comment>
<dbReference type="InterPro" id="IPR003135">
    <property type="entry name" value="ATP-grasp_carboxylate-amine"/>
</dbReference>
<dbReference type="GO" id="GO:0034028">
    <property type="term" value="F:5-(carboxyamino)imidazole ribonucleotide synthase activity"/>
    <property type="evidence" value="ECO:0007669"/>
    <property type="project" value="UniProtKB-UniRule"/>
</dbReference>
<dbReference type="EC" id="6.3.4.18" evidence="4"/>
<dbReference type="EMBL" id="DUJP01000018">
    <property type="protein sequence ID" value="HII46700.1"/>
    <property type="molecule type" value="Genomic_DNA"/>
</dbReference>
<feature type="domain" description="ATP-grasp" evidence="5">
    <location>
        <begin position="95"/>
        <end position="271"/>
    </location>
</feature>
<dbReference type="Gene3D" id="3.40.50.20">
    <property type="match status" value="1"/>
</dbReference>
<feature type="binding site" evidence="4">
    <location>
        <position position="169"/>
    </location>
    <ligand>
        <name>ATP</name>
        <dbReference type="ChEBI" id="CHEBI:30616"/>
    </ligand>
</feature>
<comment type="function">
    <text evidence="4">Catalyzes the ATP-dependent conversion of 5-aminoimidazole ribonucleotide (AIR) and HCO(3)(-) to N5-carboxyaminoimidazole ribonucleotide (N5-CAIR).</text>
</comment>
<dbReference type="Pfam" id="PF17769">
    <property type="entry name" value="PurK_C"/>
    <property type="match status" value="1"/>
</dbReference>
<dbReference type="AlphaFoldDB" id="A0A832T0Z2"/>
<evidence type="ECO:0000256" key="2">
    <source>
        <dbReference type="ARBA" id="ARBA00022755"/>
    </source>
</evidence>
<dbReference type="GO" id="GO:0046872">
    <property type="term" value="F:metal ion binding"/>
    <property type="evidence" value="ECO:0007669"/>
    <property type="project" value="InterPro"/>
</dbReference>
<comment type="catalytic activity">
    <reaction evidence="4">
        <text>5-amino-1-(5-phospho-beta-D-ribosyl)imidazole + hydrogencarbonate + ATP = 5-carboxyamino-1-(5-phospho-D-ribosyl)imidazole + ADP + phosphate + 2 H(+)</text>
        <dbReference type="Rhea" id="RHEA:19317"/>
        <dbReference type="ChEBI" id="CHEBI:15378"/>
        <dbReference type="ChEBI" id="CHEBI:17544"/>
        <dbReference type="ChEBI" id="CHEBI:30616"/>
        <dbReference type="ChEBI" id="CHEBI:43474"/>
        <dbReference type="ChEBI" id="CHEBI:58730"/>
        <dbReference type="ChEBI" id="CHEBI:137981"/>
        <dbReference type="ChEBI" id="CHEBI:456216"/>
        <dbReference type="EC" id="6.3.4.18"/>
    </reaction>
</comment>
<dbReference type="GeneID" id="1464865"/>
<dbReference type="GO" id="GO:0004638">
    <property type="term" value="F:phosphoribosylaminoimidazole carboxylase activity"/>
    <property type="evidence" value="ECO:0007669"/>
    <property type="project" value="InterPro"/>
</dbReference>
<dbReference type="Gene3D" id="3.30.1490.20">
    <property type="entry name" value="ATP-grasp fold, A domain"/>
    <property type="match status" value="1"/>
</dbReference>
<proteinExistence type="inferred from homology"/>
<feature type="binding site" evidence="4">
    <location>
        <position position="130"/>
    </location>
    <ligand>
        <name>ATP</name>
        <dbReference type="ChEBI" id="CHEBI:30616"/>
    </ligand>
</feature>
<keyword evidence="2 4" id="KW-0658">Purine biosynthesis</keyword>
<protein>
    <recommendedName>
        <fullName evidence="4">N5-carboxyaminoimidazole ribonucleotide synthase</fullName>
        <shortName evidence="4">N5-CAIR synthase</shortName>
        <ecNumber evidence="4">6.3.4.18</ecNumber>
    </recommendedName>
    <alternativeName>
        <fullName evidence="4">5-(carboxyamino)imidazole ribonucleotide synthetase</fullName>
    </alternativeName>
</protein>
<dbReference type="InterPro" id="IPR040686">
    <property type="entry name" value="PurK_C"/>
</dbReference>
<dbReference type="GO" id="GO:0006189">
    <property type="term" value="P:'de novo' IMP biosynthetic process"/>
    <property type="evidence" value="ECO:0007669"/>
    <property type="project" value="UniProtKB-UniRule"/>
</dbReference>
<dbReference type="Pfam" id="PF02222">
    <property type="entry name" value="ATP-grasp"/>
    <property type="match status" value="1"/>
</dbReference>
<evidence type="ECO:0000313" key="6">
    <source>
        <dbReference type="EMBL" id="HII46700.1"/>
    </source>
</evidence>
<feature type="binding site" evidence="4">
    <location>
        <begin position="242"/>
        <end position="243"/>
    </location>
    <ligand>
        <name>ATP</name>
        <dbReference type="ChEBI" id="CHEBI:30616"/>
    </ligand>
</feature>
<comment type="caution">
    <text evidence="4">Lacks conserved residue(s) required for the propagation of feature annotation.</text>
</comment>
<dbReference type="InterPro" id="IPR013815">
    <property type="entry name" value="ATP_grasp_subdomain_1"/>
</dbReference>
<comment type="pathway">
    <text evidence="4">Purine metabolism; IMP biosynthesis via de novo pathway; 5-amino-1-(5-phospho-D-ribosyl)imidazole-4-carboxylate from 5-amino-1-(5-phospho-D-ribosyl)imidazole (N5-CAIR route): step 1/2.</text>
</comment>
<evidence type="ECO:0000313" key="7">
    <source>
        <dbReference type="Proteomes" id="UP000651120"/>
    </source>
</evidence>
<comment type="caution">
    <text evidence="6">The sequence shown here is derived from an EMBL/GenBank/DDBJ whole genome shotgun (WGS) entry which is preliminary data.</text>
</comment>
<name>A0A832T0Z2_9CREN</name>
<dbReference type="InterPro" id="IPR016185">
    <property type="entry name" value="PreATP-grasp_dom_sf"/>
</dbReference>